<keyword evidence="2" id="KW-1185">Reference proteome</keyword>
<organism evidence="1 2">
    <name type="scientific">Reticulomyxa filosa</name>
    <dbReference type="NCBI Taxonomy" id="46433"/>
    <lineage>
        <taxon>Eukaryota</taxon>
        <taxon>Sar</taxon>
        <taxon>Rhizaria</taxon>
        <taxon>Retaria</taxon>
        <taxon>Foraminifera</taxon>
        <taxon>Monothalamids</taxon>
        <taxon>Reticulomyxidae</taxon>
        <taxon>Reticulomyxa</taxon>
    </lineage>
</organism>
<comment type="caution">
    <text evidence="1">The sequence shown here is derived from an EMBL/GenBank/DDBJ whole genome shotgun (WGS) entry which is preliminary data.</text>
</comment>
<accession>X6NFW2</accession>
<proteinExistence type="predicted"/>
<protein>
    <submittedName>
        <fullName evidence="1">Uncharacterized protein</fullName>
    </submittedName>
</protein>
<sequence length="189" mass="22635">MEIENENSEAKRENNIFRIFQYMSDQNISEEMESLQKAKKSTEEVAEAICDLESMLNEKKTILCFRRLVHKKLKKDLEDTMEETSNWRLSLVKELAKSKVRIDTSITIARRLKSTMTRLRKEINQESNISIRNCKTKKISKKIKKWGGMVEKNFQETMTSWKTIWQDAENLRIKWGELYTSFEQFRFYI</sequence>
<dbReference type="EMBL" id="ASPP01008914">
    <property type="protein sequence ID" value="ETO24851.1"/>
    <property type="molecule type" value="Genomic_DNA"/>
</dbReference>
<dbReference type="Proteomes" id="UP000023152">
    <property type="component" value="Unassembled WGS sequence"/>
</dbReference>
<gene>
    <name evidence="1" type="ORF">RFI_12305</name>
</gene>
<evidence type="ECO:0000313" key="1">
    <source>
        <dbReference type="EMBL" id="ETO24851.1"/>
    </source>
</evidence>
<reference evidence="1 2" key="1">
    <citation type="journal article" date="2013" name="Curr. Biol.">
        <title>The Genome of the Foraminiferan Reticulomyxa filosa.</title>
        <authorList>
            <person name="Glockner G."/>
            <person name="Hulsmann N."/>
            <person name="Schleicher M."/>
            <person name="Noegel A.A."/>
            <person name="Eichinger L."/>
            <person name="Gallinger C."/>
            <person name="Pawlowski J."/>
            <person name="Sierra R."/>
            <person name="Euteneuer U."/>
            <person name="Pillet L."/>
            <person name="Moustafa A."/>
            <person name="Platzer M."/>
            <person name="Groth M."/>
            <person name="Szafranski K."/>
            <person name="Schliwa M."/>
        </authorList>
    </citation>
    <scope>NUCLEOTIDE SEQUENCE [LARGE SCALE GENOMIC DNA]</scope>
</reference>
<name>X6NFW2_RETFI</name>
<evidence type="ECO:0000313" key="2">
    <source>
        <dbReference type="Proteomes" id="UP000023152"/>
    </source>
</evidence>
<dbReference type="AlphaFoldDB" id="X6NFW2"/>